<proteinExistence type="predicted"/>
<keyword evidence="2" id="KW-1185">Reference proteome</keyword>
<evidence type="ECO:0008006" key="3">
    <source>
        <dbReference type="Google" id="ProtNLM"/>
    </source>
</evidence>
<protein>
    <recommendedName>
        <fullName evidence="3">Cell surface spherulin 4-like protein</fullName>
    </recommendedName>
</protein>
<dbReference type="PANTHER" id="PTHR35040">
    <property type="match status" value="1"/>
</dbReference>
<dbReference type="Proteomes" id="UP000800035">
    <property type="component" value="Unassembled WGS sequence"/>
</dbReference>
<reference evidence="1" key="1">
    <citation type="journal article" date="2020" name="Stud. Mycol.">
        <title>101 Dothideomycetes genomes: a test case for predicting lifestyles and emergence of pathogens.</title>
        <authorList>
            <person name="Haridas S."/>
            <person name="Albert R."/>
            <person name="Binder M."/>
            <person name="Bloem J."/>
            <person name="Labutti K."/>
            <person name="Salamov A."/>
            <person name="Andreopoulos B."/>
            <person name="Baker S."/>
            <person name="Barry K."/>
            <person name="Bills G."/>
            <person name="Bluhm B."/>
            <person name="Cannon C."/>
            <person name="Castanera R."/>
            <person name="Culley D."/>
            <person name="Daum C."/>
            <person name="Ezra D."/>
            <person name="Gonzalez J."/>
            <person name="Henrissat B."/>
            <person name="Kuo A."/>
            <person name="Liang C."/>
            <person name="Lipzen A."/>
            <person name="Lutzoni F."/>
            <person name="Magnuson J."/>
            <person name="Mondo S."/>
            <person name="Nolan M."/>
            <person name="Ohm R."/>
            <person name="Pangilinan J."/>
            <person name="Park H.-J."/>
            <person name="Ramirez L."/>
            <person name="Alfaro M."/>
            <person name="Sun H."/>
            <person name="Tritt A."/>
            <person name="Yoshinaga Y."/>
            <person name="Zwiers L.-H."/>
            <person name="Turgeon B."/>
            <person name="Goodwin S."/>
            <person name="Spatafora J."/>
            <person name="Crous P."/>
            <person name="Grigoriev I."/>
        </authorList>
    </citation>
    <scope>NUCLEOTIDE SEQUENCE</scope>
    <source>
        <strain evidence="1">CBS 675.92</strain>
    </source>
</reference>
<organism evidence="1 2">
    <name type="scientific">Byssothecium circinans</name>
    <dbReference type="NCBI Taxonomy" id="147558"/>
    <lineage>
        <taxon>Eukaryota</taxon>
        <taxon>Fungi</taxon>
        <taxon>Dikarya</taxon>
        <taxon>Ascomycota</taxon>
        <taxon>Pezizomycotina</taxon>
        <taxon>Dothideomycetes</taxon>
        <taxon>Pleosporomycetidae</taxon>
        <taxon>Pleosporales</taxon>
        <taxon>Massarineae</taxon>
        <taxon>Massarinaceae</taxon>
        <taxon>Byssothecium</taxon>
    </lineage>
</organism>
<gene>
    <name evidence="1" type="ORF">CC80DRAFT_478866</name>
</gene>
<sequence length="260" mass="29415">MSILLPLYVYPTGGAWDPLYTAAKVHPDVEFTVIVNPCSGPCNGSLPDKYYLNELPKLRTYDNIRTLGYVATNYTTKSLNKVLSEIDTYASWPYITNNTKIKVDGIFFDETPSTYDADKYKYLKTASQAVKNGKRFKDRFVVHNPGLIPNTLLTSSTVLQNSYLNLSDITVVFEETFSNFLNRTTFDALQSHRIKRSKLAVILHSLPDLSKRVLDFVVEQVEEAADWLFLTDVGVKDEYYHGFSTMFGDLVKSVDGVAEE</sequence>
<dbReference type="EMBL" id="ML977008">
    <property type="protein sequence ID" value="KAF1952798.1"/>
    <property type="molecule type" value="Genomic_DNA"/>
</dbReference>
<dbReference type="OrthoDB" id="5342184at2759"/>
<evidence type="ECO:0000313" key="2">
    <source>
        <dbReference type="Proteomes" id="UP000800035"/>
    </source>
</evidence>
<accession>A0A6A5TK86</accession>
<evidence type="ECO:0000313" key="1">
    <source>
        <dbReference type="EMBL" id="KAF1952798.1"/>
    </source>
</evidence>
<name>A0A6A5TK86_9PLEO</name>
<dbReference type="AlphaFoldDB" id="A0A6A5TK86"/>
<dbReference type="InterPro" id="IPR021986">
    <property type="entry name" value="Spherulin4"/>
</dbReference>
<dbReference type="Pfam" id="PF12138">
    <property type="entry name" value="Spherulin4"/>
    <property type="match status" value="1"/>
</dbReference>
<dbReference type="PANTHER" id="PTHR35040:SF7">
    <property type="entry name" value="FIBRONECTIN TYPE-III DOMAIN-CONTAINING PROTEIN-RELATED"/>
    <property type="match status" value="1"/>
</dbReference>